<proteinExistence type="predicted"/>
<feature type="region of interest" description="Disordered" evidence="1">
    <location>
        <begin position="97"/>
        <end position="128"/>
    </location>
</feature>
<protein>
    <submittedName>
        <fullName evidence="3">Uncharacterized protein</fullName>
    </submittedName>
</protein>
<dbReference type="AlphaFoldDB" id="A0A1Q9APA5"/>
<feature type="signal peptide" evidence="2">
    <location>
        <begin position="1"/>
        <end position="25"/>
    </location>
</feature>
<dbReference type="Proteomes" id="UP000186143">
    <property type="component" value="Unassembled WGS sequence"/>
</dbReference>
<accession>A0A1Q9APA5</accession>
<name>A0A1Q9APA5_9HYPH</name>
<dbReference type="EMBL" id="MKIO01000019">
    <property type="protein sequence ID" value="OLP57154.1"/>
    <property type="molecule type" value="Genomic_DNA"/>
</dbReference>
<evidence type="ECO:0000256" key="2">
    <source>
        <dbReference type="SAM" id="SignalP"/>
    </source>
</evidence>
<reference evidence="3 4" key="1">
    <citation type="submission" date="2016-09" db="EMBL/GenBank/DDBJ databases">
        <title>Rhizobium sp. nov., a novel species isolated from the rice rhizosphere.</title>
        <authorList>
            <person name="Zhao J."/>
            <person name="Zhang X."/>
        </authorList>
    </citation>
    <scope>NUCLEOTIDE SEQUENCE [LARGE SCALE GENOMIC DNA]</scope>
    <source>
        <strain evidence="3 4">MH17</strain>
    </source>
</reference>
<keyword evidence="2" id="KW-0732">Signal</keyword>
<evidence type="ECO:0000313" key="3">
    <source>
        <dbReference type="EMBL" id="OLP57154.1"/>
    </source>
</evidence>
<feature type="chain" id="PRO_5012728779" evidence="2">
    <location>
        <begin position="26"/>
        <end position="128"/>
    </location>
</feature>
<evidence type="ECO:0000313" key="4">
    <source>
        <dbReference type="Proteomes" id="UP000186143"/>
    </source>
</evidence>
<organism evidence="3 4">
    <name type="scientific">Xaviernesmea rhizosphaerae</name>
    <dbReference type="NCBI Taxonomy" id="1672749"/>
    <lineage>
        <taxon>Bacteria</taxon>
        <taxon>Pseudomonadati</taxon>
        <taxon>Pseudomonadota</taxon>
        <taxon>Alphaproteobacteria</taxon>
        <taxon>Hyphomicrobiales</taxon>
        <taxon>Rhizobiaceae</taxon>
        <taxon>Rhizobium/Agrobacterium group</taxon>
        <taxon>Xaviernesmea</taxon>
    </lineage>
</organism>
<comment type="caution">
    <text evidence="3">The sequence shown here is derived from an EMBL/GenBank/DDBJ whole genome shotgun (WGS) entry which is preliminary data.</text>
</comment>
<gene>
    <name evidence="3" type="ORF">BJF92_06395</name>
</gene>
<evidence type="ECO:0000256" key="1">
    <source>
        <dbReference type="SAM" id="MobiDB-lite"/>
    </source>
</evidence>
<sequence>MKKIYRNLAILSTLVSVMLPLEANAESFSQLTANGATVSKMTENQAGLAGWFVTSNGRKYFCKLNVGLAIADAKTLVSFTSSGRMVKVDRVTYENHVGGPDKSMPTLSDLKNGRLRPSDVGQCTSTGK</sequence>